<dbReference type="PANTHER" id="PTHR43806">
    <property type="entry name" value="PEPTIDASE S8"/>
    <property type="match status" value="1"/>
</dbReference>
<feature type="active site" description="Charge relay system" evidence="5 6">
    <location>
        <position position="232"/>
    </location>
</feature>
<feature type="chain" id="PRO_5016303744" evidence="8">
    <location>
        <begin position="30"/>
        <end position="859"/>
    </location>
</feature>
<reference evidence="10 11" key="1">
    <citation type="submission" date="2018-04" db="EMBL/GenBank/DDBJ databases">
        <title>Genomic Encyclopedia of Type Strains, Phase IV (KMG-IV): sequencing the most valuable type-strain genomes for metagenomic binning, comparative biology and taxonomic classification.</title>
        <authorList>
            <person name="Goeker M."/>
        </authorList>
    </citation>
    <scope>NUCLEOTIDE SEQUENCE [LARGE SCALE GENOMIC DNA]</scope>
    <source>
        <strain evidence="10 11">DSM 104150</strain>
    </source>
</reference>
<dbReference type="AlphaFoldDB" id="A0A318EJ96"/>
<accession>A0A318EJ96</accession>
<keyword evidence="4 6" id="KW-0720">Serine protease</keyword>
<name>A0A318EJ96_9GAMM</name>
<feature type="region of interest" description="Disordered" evidence="7">
    <location>
        <begin position="29"/>
        <end position="55"/>
    </location>
</feature>
<dbReference type="InterPro" id="IPR036852">
    <property type="entry name" value="Peptidase_S8/S53_dom_sf"/>
</dbReference>
<dbReference type="SUPFAM" id="SSF52743">
    <property type="entry name" value="Subtilisin-like"/>
    <property type="match status" value="1"/>
</dbReference>
<dbReference type="PROSITE" id="PS00137">
    <property type="entry name" value="SUBTILASE_HIS"/>
    <property type="match status" value="1"/>
</dbReference>
<dbReference type="RefSeq" id="WP_110263131.1">
    <property type="nucleotide sequence ID" value="NZ_CAKZQT010000028.1"/>
</dbReference>
<evidence type="ECO:0000256" key="8">
    <source>
        <dbReference type="SAM" id="SignalP"/>
    </source>
</evidence>
<keyword evidence="2 6" id="KW-0645">Protease</keyword>
<dbReference type="InterPro" id="IPR015500">
    <property type="entry name" value="Peptidase_S8_subtilisin-rel"/>
</dbReference>
<dbReference type="Pfam" id="PF00082">
    <property type="entry name" value="Peptidase_S8"/>
    <property type="match status" value="1"/>
</dbReference>
<dbReference type="InterPro" id="IPR050131">
    <property type="entry name" value="Peptidase_S8_subtilisin-like"/>
</dbReference>
<evidence type="ECO:0000256" key="1">
    <source>
        <dbReference type="ARBA" id="ARBA00011073"/>
    </source>
</evidence>
<gene>
    <name evidence="10" type="ORF">C8D93_1012</name>
</gene>
<comment type="similarity">
    <text evidence="1 6">Belongs to the peptidase S8 family.</text>
</comment>
<dbReference type="PROSITE" id="PS51892">
    <property type="entry name" value="SUBTILASE"/>
    <property type="match status" value="1"/>
</dbReference>
<dbReference type="EMBL" id="QICN01000001">
    <property type="protein sequence ID" value="PXV70964.1"/>
    <property type="molecule type" value="Genomic_DNA"/>
</dbReference>
<proteinExistence type="inferred from homology"/>
<feature type="signal peptide" evidence="8">
    <location>
        <begin position="1"/>
        <end position="29"/>
    </location>
</feature>
<keyword evidence="11" id="KW-1185">Reference proteome</keyword>
<dbReference type="PANTHER" id="PTHR43806:SF11">
    <property type="entry name" value="CEREVISIN-RELATED"/>
    <property type="match status" value="1"/>
</dbReference>
<evidence type="ECO:0000256" key="2">
    <source>
        <dbReference type="ARBA" id="ARBA00022670"/>
    </source>
</evidence>
<dbReference type="InterPro" id="IPR001119">
    <property type="entry name" value="SLH_dom"/>
</dbReference>
<dbReference type="GO" id="GO:0004252">
    <property type="term" value="F:serine-type endopeptidase activity"/>
    <property type="evidence" value="ECO:0007669"/>
    <property type="project" value="UniProtKB-UniRule"/>
</dbReference>
<feature type="active site" description="Charge relay system" evidence="5 6">
    <location>
        <position position="180"/>
    </location>
</feature>
<evidence type="ECO:0000256" key="6">
    <source>
        <dbReference type="PROSITE-ProRule" id="PRU01240"/>
    </source>
</evidence>
<evidence type="ECO:0000256" key="7">
    <source>
        <dbReference type="SAM" id="MobiDB-lite"/>
    </source>
</evidence>
<feature type="active site" description="Charge relay system" evidence="5 6">
    <location>
        <position position="444"/>
    </location>
</feature>
<evidence type="ECO:0000256" key="5">
    <source>
        <dbReference type="PIRSR" id="PIRSR615500-1"/>
    </source>
</evidence>
<dbReference type="Gene3D" id="3.40.50.200">
    <property type="entry name" value="Peptidase S8/S53 domain"/>
    <property type="match status" value="1"/>
</dbReference>
<dbReference type="Pfam" id="PF00395">
    <property type="entry name" value="SLH"/>
    <property type="match status" value="1"/>
</dbReference>
<dbReference type="InterPro" id="IPR022398">
    <property type="entry name" value="Peptidase_S8_His-AS"/>
</dbReference>
<evidence type="ECO:0000313" key="11">
    <source>
        <dbReference type="Proteomes" id="UP000248330"/>
    </source>
</evidence>
<dbReference type="GO" id="GO:0006508">
    <property type="term" value="P:proteolysis"/>
    <property type="evidence" value="ECO:0007669"/>
    <property type="project" value="UniProtKB-KW"/>
</dbReference>
<dbReference type="Proteomes" id="UP000248330">
    <property type="component" value="Unassembled WGS sequence"/>
</dbReference>
<dbReference type="PROSITE" id="PS51257">
    <property type="entry name" value="PROKAR_LIPOPROTEIN"/>
    <property type="match status" value="1"/>
</dbReference>
<dbReference type="PROSITE" id="PS51272">
    <property type="entry name" value="SLH"/>
    <property type="match status" value="1"/>
</dbReference>
<evidence type="ECO:0000256" key="3">
    <source>
        <dbReference type="ARBA" id="ARBA00022801"/>
    </source>
</evidence>
<dbReference type="OrthoDB" id="9790784at2"/>
<organism evidence="10 11">
    <name type="scientific">Sinimarinibacterium flocculans</name>
    <dbReference type="NCBI Taxonomy" id="985250"/>
    <lineage>
        <taxon>Bacteria</taxon>
        <taxon>Pseudomonadati</taxon>
        <taxon>Pseudomonadota</taxon>
        <taxon>Gammaproteobacteria</taxon>
        <taxon>Nevskiales</taxon>
        <taxon>Nevskiaceae</taxon>
        <taxon>Sinimarinibacterium</taxon>
    </lineage>
</organism>
<comment type="caution">
    <text evidence="10">The sequence shown here is derived from an EMBL/GenBank/DDBJ whole genome shotgun (WGS) entry which is preliminary data.</text>
</comment>
<evidence type="ECO:0000313" key="10">
    <source>
        <dbReference type="EMBL" id="PXV70964.1"/>
    </source>
</evidence>
<evidence type="ECO:0000259" key="9">
    <source>
        <dbReference type="PROSITE" id="PS51272"/>
    </source>
</evidence>
<keyword evidence="8" id="KW-0732">Signal</keyword>
<protein>
    <submittedName>
        <fullName evidence="10">Subtilisin family serine protease</fullName>
    </submittedName>
</protein>
<evidence type="ECO:0000256" key="4">
    <source>
        <dbReference type="ARBA" id="ARBA00022825"/>
    </source>
</evidence>
<keyword evidence="3 6" id="KW-0378">Hydrolase</keyword>
<sequence length="859" mass="88766">MNHVATRVRSRGALLLLFALLTACGSSTAPDTGAAPTQPGTVTPLPSPPPVADAQCADPEAATAERISLLGDAELLEVIVSFHGSGPLGLDRISLLEQLGLTGFALKRLPIAGVLATRGQIEALQQLPGVRSVRWNAPLSYEDDVARELTSVDQAYAAPELVNAAGEPITGKGVTILVNDSGIDATHPDLFYGDKVVRNALGHLNLRSLTENEMAPFTPIEGVPNTDLLGSHGTHVAGIAGGDGTASGGRFAGAARGASIAGYGSGAALLVLDSLGGFDYALQLLDEAPELNLRIVTNSFGDTGDVGTCFDPDNPTNIATKALADRGVIVVFSAGNAGSGQDTITGNFKKAPWVIVAGNGEKSGLLAPSSSRGSLAHPTYTVEVDGETYVVEDRPTVVTPGTNYIAARAVAADPFAPLDTQADIESGEIPLELIPFYTRKTGTSMAAPHLAGLTALLLEANPALTWREVKQIFKQTATNMPGYAPWEAGAGFANVEAALAMALDLRSDYGKTNHTQRGFYAEIGLGDATSERFTIDFLPVGPVTESQFEVGTDIALVTAQWTQPLGNPCTCAVVLIDPEGNRYGSGIALPLLGSTVAAVGRGVPGTWTVTVRGIGSVSGVPVDPAGVTNGIAGPGSADVNVTQFAAAEPRGVDDVAGHPLEEYVLAAVTARLIDGLPGGFDPDAPLTRAQFVEYLMAWGVRQTRAHDGSLRFADIPADAGHVAAAAEAVTRSGQLLLSRDTASRPLLPLSGNSFDTGAPVTRQQVAYALVQAIGLQDRADGHAGAALTAPDADGNPVPVSDAAEVDPALLGHVQEALNLRILDAEIIDGQARIAPRTAVTRAEYAAYAMRTYATVPFPN</sequence>
<dbReference type="PRINTS" id="PR00723">
    <property type="entry name" value="SUBTILISIN"/>
</dbReference>
<dbReference type="InterPro" id="IPR000209">
    <property type="entry name" value="Peptidase_S8/S53_dom"/>
</dbReference>
<feature type="domain" description="SLH" evidence="9">
    <location>
        <begin position="647"/>
        <end position="709"/>
    </location>
</feature>